<evidence type="ECO:0000256" key="1">
    <source>
        <dbReference type="SAM" id="MobiDB-lite"/>
    </source>
</evidence>
<protein>
    <recommendedName>
        <fullName evidence="4">Myb/SANT-like domain-containing protein</fullName>
    </recommendedName>
</protein>
<dbReference type="PANTHER" id="PTHR46250:SF15">
    <property type="entry name" value="OS01G0523800 PROTEIN"/>
    <property type="match status" value="1"/>
</dbReference>
<dbReference type="Proteomes" id="UP001237642">
    <property type="component" value="Unassembled WGS sequence"/>
</dbReference>
<proteinExistence type="predicted"/>
<evidence type="ECO:0008006" key="4">
    <source>
        <dbReference type="Google" id="ProtNLM"/>
    </source>
</evidence>
<reference evidence="2" key="1">
    <citation type="submission" date="2023-02" db="EMBL/GenBank/DDBJ databases">
        <title>Genome of toxic invasive species Heracleum sosnowskyi carries increased number of genes despite the absence of recent whole-genome duplications.</title>
        <authorList>
            <person name="Schelkunov M."/>
            <person name="Shtratnikova V."/>
            <person name="Makarenko M."/>
            <person name="Klepikova A."/>
            <person name="Omelchenko D."/>
            <person name="Novikova G."/>
            <person name="Obukhova E."/>
            <person name="Bogdanov V."/>
            <person name="Penin A."/>
            <person name="Logacheva M."/>
        </authorList>
    </citation>
    <scope>NUCLEOTIDE SEQUENCE</scope>
    <source>
        <strain evidence="2">Hsosn_3</strain>
        <tissue evidence="2">Leaf</tissue>
    </source>
</reference>
<dbReference type="EMBL" id="JAUIZM010000002">
    <property type="protein sequence ID" value="KAK1398190.1"/>
    <property type="molecule type" value="Genomic_DNA"/>
</dbReference>
<dbReference type="AlphaFoldDB" id="A0AAD8N1D7"/>
<gene>
    <name evidence="2" type="ORF">POM88_008053</name>
</gene>
<feature type="region of interest" description="Disordered" evidence="1">
    <location>
        <begin position="1"/>
        <end position="22"/>
    </location>
</feature>
<organism evidence="2 3">
    <name type="scientific">Heracleum sosnowskyi</name>
    <dbReference type="NCBI Taxonomy" id="360622"/>
    <lineage>
        <taxon>Eukaryota</taxon>
        <taxon>Viridiplantae</taxon>
        <taxon>Streptophyta</taxon>
        <taxon>Embryophyta</taxon>
        <taxon>Tracheophyta</taxon>
        <taxon>Spermatophyta</taxon>
        <taxon>Magnoliopsida</taxon>
        <taxon>eudicotyledons</taxon>
        <taxon>Gunneridae</taxon>
        <taxon>Pentapetalae</taxon>
        <taxon>asterids</taxon>
        <taxon>campanulids</taxon>
        <taxon>Apiales</taxon>
        <taxon>Apiaceae</taxon>
        <taxon>Apioideae</taxon>
        <taxon>apioid superclade</taxon>
        <taxon>Tordylieae</taxon>
        <taxon>Tordyliinae</taxon>
        <taxon>Heracleum</taxon>
    </lineage>
</organism>
<reference evidence="2" key="2">
    <citation type="submission" date="2023-05" db="EMBL/GenBank/DDBJ databases">
        <authorList>
            <person name="Schelkunov M.I."/>
        </authorList>
    </citation>
    <scope>NUCLEOTIDE SEQUENCE</scope>
    <source>
        <strain evidence="2">Hsosn_3</strain>
        <tissue evidence="2">Leaf</tissue>
    </source>
</reference>
<comment type="caution">
    <text evidence="2">The sequence shown here is derived from an EMBL/GenBank/DDBJ whole genome shotgun (WGS) entry which is preliminary data.</text>
</comment>
<evidence type="ECO:0000313" key="3">
    <source>
        <dbReference type="Proteomes" id="UP001237642"/>
    </source>
</evidence>
<name>A0AAD8N1D7_9APIA</name>
<feature type="compositionally biased region" description="Polar residues" evidence="1">
    <location>
        <begin position="1"/>
        <end position="14"/>
    </location>
</feature>
<accession>A0AAD8N1D7</accession>
<evidence type="ECO:0000313" key="2">
    <source>
        <dbReference type="EMBL" id="KAK1398190.1"/>
    </source>
</evidence>
<sequence length="216" mass="24560">MDANSQSTNGSTNGERGRNKGFWKKTEEEALIDFLLVMSTDQQWKGEGGFKNGYLNHSEVMMQNKFPGSDLRVFPHFDSKVKWFKNKYGVICEMLDLIFGVDRANGTSSEFPEDSIQNLEETVNLDNDYSFMKDMSSHLATIVKSMNATQDREIKVVEQKKKLLTEIASLPGITQAEAIRAASFFSSNPSQMEDFFSSPNDLWKKEVMLDITSRNH</sequence>
<dbReference type="PANTHER" id="PTHR46250">
    <property type="entry name" value="MYB/SANT-LIKE DNA-BINDING DOMAIN PROTEIN-RELATED"/>
    <property type="match status" value="1"/>
</dbReference>
<keyword evidence="3" id="KW-1185">Reference proteome</keyword>